<dbReference type="Proteomes" id="UP000054565">
    <property type="component" value="Unassembled WGS sequence"/>
</dbReference>
<dbReference type="EMBL" id="DS028094">
    <property type="protein sequence ID" value="KMP03039.1"/>
    <property type="molecule type" value="Genomic_DNA"/>
</dbReference>
<gene>
    <name evidence="1" type="ORF">CIRG_02731</name>
</gene>
<evidence type="ECO:0000313" key="1">
    <source>
        <dbReference type="EMBL" id="KMP03039.1"/>
    </source>
</evidence>
<evidence type="ECO:0000313" key="2">
    <source>
        <dbReference type="Proteomes" id="UP000054565"/>
    </source>
</evidence>
<name>A0A0J6Y7L7_COCIT</name>
<proteinExistence type="predicted"/>
<dbReference type="AlphaFoldDB" id="A0A0J6Y7L7"/>
<sequence>MATGAFQLPYTSGPVSDCMNSKRQSSYPSRPPSKLSEIESIYAFITGITDESPDIRAGNHERTVRLVTRNPRPTENRLFYIGGTRKQRSCIGISSSLFVHQHDNTATLFYIIQRRLDAESRGSATRSRQDGLSRNIVAVIDFSINAARACVHMMNAAANHNLMSYPQNIFIDKF</sequence>
<organism evidence="1 2">
    <name type="scientific">Coccidioides immitis RMSCC 2394</name>
    <dbReference type="NCBI Taxonomy" id="404692"/>
    <lineage>
        <taxon>Eukaryota</taxon>
        <taxon>Fungi</taxon>
        <taxon>Dikarya</taxon>
        <taxon>Ascomycota</taxon>
        <taxon>Pezizomycotina</taxon>
        <taxon>Eurotiomycetes</taxon>
        <taxon>Eurotiomycetidae</taxon>
        <taxon>Onygenales</taxon>
        <taxon>Onygenaceae</taxon>
        <taxon>Coccidioides</taxon>
    </lineage>
</organism>
<accession>A0A0J6Y7L7</accession>
<dbReference type="STRING" id="404692.A0A0J6Y7L7"/>
<protein>
    <submittedName>
        <fullName evidence="1">Uncharacterized protein</fullName>
    </submittedName>
</protein>
<reference evidence="2" key="1">
    <citation type="journal article" date="2010" name="Genome Res.">
        <title>Population genomic sequencing of Coccidioides fungi reveals recent hybridization and transposon control.</title>
        <authorList>
            <person name="Neafsey D.E."/>
            <person name="Barker B.M."/>
            <person name="Sharpton T.J."/>
            <person name="Stajich J.E."/>
            <person name="Park D.J."/>
            <person name="Whiston E."/>
            <person name="Hung C.-Y."/>
            <person name="McMahan C."/>
            <person name="White J."/>
            <person name="Sykes S."/>
            <person name="Heiman D."/>
            <person name="Young S."/>
            <person name="Zeng Q."/>
            <person name="Abouelleil A."/>
            <person name="Aftuck L."/>
            <person name="Bessette D."/>
            <person name="Brown A."/>
            <person name="FitzGerald M."/>
            <person name="Lui A."/>
            <person name="Macdonald J.P."/>
            <person name="Priest M."/>
            <person name="Orbach M.J."/>
            <person name="Galgiani J.N."/>
            <person name="Kirkland T.N."/>
            <person name="Cole G.T."/>
            <person name="Birren B.W."/>
            <person name="Henn M.R."/>
            <person name="Taylor J.W."/>
            <person name="Rounsley S.D."/>
        </authorList>
    </citation>
    <scope>NUCLEOTIDE SEQUENCE [LARGE SCALE GENOMIC DNA]</scope>
    <source>
        <strain evidence="2">RMSCC 2394</strain>
    </source>
</reference>